<gene>
    <name evidence="2" type="ORF">CK203_044595</name>
</gene>
<accession>A0A438HJT1</accession>
<name>A0A438HJT1_VITVI</name>
<sequence>MGNPPRLRFSACVEVMTTLHGSTRLFRDLLEVACYWRLGMIIPTKDQTKVVSQVQILLASLLNLDDDRIAEQEAHIKRLKQRIRHMRVIEGQSICYDMDRVSATSLPTKFRMLDIDHYTTIECPYIHLRLYNTVM</sequence>
<feature type="coiled-coil region" evidence="1">
    <location>
        <begin position="62"/>
        <end position="89"/>
    </location>
</feature>
<reference evidence="2 3" key="1">
    <citation type="journal article" date="2018" name="PLoS Genet.">
        <title>Population sequencing reveals clonal diversity and ancestral inbreeding in the grapevine cultivar Chardonnay.</title>
        <authorList>
            <person name="Roach M.J."/>
            <person name="Johnson D.L."/>
            <person name="Bohlmann J."/>
            <person name="van Vuuren H.J."/>
            <person name="Jones S.J."/>
            <person name="Pretorius I.S."/>
            <person name="Schmidt S.A."/>
            <person name="Borneman A.R."/>
        </authorList>
    </citation>
    <scope>NUCLEOTIDE SEQUENCE [LARGE SCALE GENOMIC DNA]</scope>
    <source>
        <strain evidence="3">cv. Chardonnay</strain>
        <tissue evidence="2">Leaf</tissue>
    </source>
</reference>
<comment type="caution">
    <text evidence="2">The sequence shown here is derived from an EMBL/GenBank/DDBJ whole genome shotgun (WGS) entry which is preliminary data.</text>
</comment>
<keyword evidence="1" id="KW-0175">Coiled coil</keyword>
<dbReference type="AlphaFoldDB" id="A0A438HJT1"/>
<protein>
    <submittedName>
        <fullName evidence="2">Uncharacterized protein</fullName>
    </submittedName>
</protein>
<evidence type="ECO:0000313" key="3">
    <source>
        <dbReference type="Proteomes" id="UP000288805"/>
    </source>
</evidence>
<organism evidence="2 3">
    <name type="scientific">Vitis vinifera</name>
    <name type="common">Grape</name>
    <dbReference type="NCBI Taxonomy" id="29760"/>
    <lineage>
        <taxon>Eukaryota</taxon>
        <taxon>Viridiplantae</taxon>
        <taxon>Streptophyta</taxon>
        <taxon>Embryophyta</taxon>
        <taxon>Tracheophyta</taxon>
        <taxon>Spermatophyta</taxon>
        <taxon>Magnoliopsida</taxon>
        <taxon>eudicotyledons</taxon>
        <taxon>Gunneridae</taxon>
        <taxon>Pentapetalae</taxon>
        <taxon>rosids</taxon>
        <taxon>Vitales</taxon>
        <taxon>Vitaceae</taxon>
        <taxon>Viteae</taxon>
        <taxon>Vitis</taxon>
    </lineage>
</organism>
<dbReference type="Proteomes" id="UP000288805">
    <property type="component" value="Unassembled WGS sequence"/>
</dbReference>
<proteinExistence type="predicted"/>
<evidence type="ECO:0000313" key="2">
    <source>
        <dbReference type="EMBL" id="RVW84696.1"/>
    </source>
</evidence>
<dbReference type="EMBL" id="QGNW01000213">
    <property type="protein sequence ID" value="RVW84696.1"/>
    <property type="molecule type" value="Genomic_DNA"/>
</dbReference>
<evidence type="ECO:0000256" key="1">
    <source>
        <dbReference type="SAM" id="Coils"/>
    </source>
</evidence>